<comment type="caution">
    <text evidence="2">The sequence shown here is derived from an EMBL/GenBank/DDBJ whole genome shotgun (WGS) entry which is preliminary data.</text>
</comment>
<accession>A0A840Y461</accession>
<dbReference type="EMBL" id="JACIJD010000019">
    <property type="protein sequence ID" value="MBB5695515.1"/>
    <property type="molecule type" value="Genomic_DNA"/>
</dbReference>
<organism evidence="2 3">
    <name type="scientific">Muricoccus pecuniae</name>
    <dbReference type="NCBI Taxonomy" id="693023"/>
    <lineage>
        <taxon>Bacteria</taxon>
        <taxon>Pseudomonadati</taxon>
        <taxon>Pseudomonadota</taxon>
        <taxon>Alphaproteobacteria</taxon>
        <taxon>Acetobacterales</taxon>
        <taxon>Roseomonadaceae</taxon>
        <taxon>Muricoccus</taxon>
    </lineage>
</organism>
<name>A0A840Y461_9PROT</name>
<feature type="region of interest" description="Disordered" evidence="1">
    <location>
        <begin position="1"/>
        <end position="27"/>
    </location>
</feature>
<dbReference type="InterPro" id="IPR006311">
    <property type="entry name" value="TAT_signal"/>
</dbReference>
<evidence type="ECO:0000313" key="3">
    <source>
        <dbReference type="Proteomes" id="UP000580654"/>
    </source>
</evidence>
<gene>
    <name evidence="2" type="ORF">FHS87_003574</name>
</gene>
<dbReference type="AlphaFoldDB" id="A0A840Y461"/>
<dbReference type="Proteomes" id="UP000580654">
    <property type="component" value="Unassembled WGS sequence"/>
</dbReference>
<reference evidence="2 3" key="1">
    <citation type="submission" date="2020-08" db="EMBL/GenBank/DDBJ databases">
        <title>Genomic Encyclopedia of Type Strains, Phase IV (KMG-IV): sequencing the most valuable type-strain genomes for metagenomic binning, comparative biology and taxonomic classification.</title>
        <authorList>
            <person name="Goeker M."/>
        </authorList>
    </citation>
    <scope>NUCLEOTIDE SEQUENCE [LARGE SCALE GENOMIC DNA]</scope>
    <source>
        <strain evidence="2 3">DSM 25622</strain>
    </source>
</reference>
<evidence type="ECO:0000313" key="2">
    <source>
        <dbReference type="EMBL" id="MBB5695515.1"/>
    </source>
</evidence>
<dbReference type="PROSITE" id="PS51318">
    <property type="entry name" value="TAT"/>
    <property type="match status" value="1"/>
</dbReference>
<proteinExistence type="predicted"/>
<feature type="compositionally biased region" description="Pro residues" evidence="1">
    <location>
        <begin position="13"/>
        <end position="22"/>
    </location>
</feature>
<keyword evidence="3" id="KW-1185">Reference proteome</keyword>
<protein>
    <submittedName>
        <fullName evidence="2">Carboxylesterase type B</fullName>
    </submittedName>
</protein>
<evidence type="ECO:0000256" key="1">
    <source>
        <dbReference type="SAM" id="MobiDB-lite"/>
    </source>
</evidence>
<dbReference type="RefSeq" id="WP_184520716.1">
    <property type="nucleotide sequence ID" value="NZ_JACIJD010000019.1"/>
</dbReference>
<sequence>MKPFRMLPQAPASLPPRKPAPLPKEAIPPRRRDLLGALSAAAVAPAVAVAAPAPDVVLITECARAMEAQRECEASYCYPLHLTAEEAKPYEDRADHFADLAFTHAENALDLPANTLAGAAAKARAALALAAKRSDGSLITNGTPDDLAWSALGDLLRLLKMAEGGG</sequence>